<dbReference type="EMBL" id="JBBEUB010000004">
    <property type="protein sequence ID" value="MEJ2903705.1"/>
    <property type="molecule type" value="Genomic_DNA"/>
</dbReference>
<dbReference type="Proteomes" id="UP001378956">
    <property type="component" value="Unassembled WGS sequence"/>
</dbReference>
<protein>
    <submittedName>
        <fullName evidence="1">Polysaccharide lyase 6 family protein</fullName>
    </submittedName>
</protein>
<organism evidence="1 2">
    <name type="scientific">Pedobacter panaciterrae</name>
    <dbReference type="NCBI Taxonomy" id="363849"/>
    <lineage>
        <taxon>Bacteria</taxon>
        <taxon>Pseudomonadati</taxon>
        <taxon>Bacteroidota</taxon>
        <taxon>Sphingobacteriia</taxon>
        <taxon>Sphingobacteriales</taxon>
        <taxon>Sphingobacteriaceae</taxon>
        <taxon>Pedobacter</taxon>
    </lineage>
</organism>
<name>A0ABU8NN79_9SPHI</name>
<dbReference type="InterPro" id="IPR011050">
    <property type="entry name" value="Pectin_lyase_fold/virulence"/>
</dbReference>
<gene>
    <name evidence="1" type="ORF">WAE58_14770</name>
</gene>
<dbReference type="InterPro" id="IPR039513">
    <property type="entry name" value="PL-6"/>
</dbReference>
<keyword evidence="1" id="KW-0456">Lyase</keyword>
<reference evidence="1 2" key="1">
    <citation type="submission" date="2024-03" db="EMBL/GenBank/DDBJ databases">
        <title>Sequence of Lycoming College Course Isolates.</title>
        <authorList>
            <person name="Plotts O."/>
            <person name="Newman J."/>
        </authorList>
    </citation>
    <scope>NUCLEOTIDE SEQUENCE [LARGE SCALE GENOMIC DNA]</scope>
    <source>
        <strain evidence="1 2">CJB-3</strain>
    </source>
</reference>
<dbReference type="RefSeq" id="WP_288883256.1">
    <property type="nucleotide sequence ID" value="NZ_CBFGNQ010000010.1"/>
</dbReference>
<proteinExistence type="predicted"/>
<evidence type="ECO:0000313" key="1">
    <source>
        <dbReference type="EMBL" id="MEJ2903705.1"/>
    </source>
</evidence>
<accession>A0ABU8NN79</accession>
<keyword evidence="2" id="KW-1185">Reference proteome</keyword>
<dbReference type="CDD" id="cd14251">
    <property type="entry name" value="PL-6"/>
    <property type="match status" value="1"/>
</dbReference>
<dbReference type="InterPro" id="IPR012334">
    <property type="entry name" value="Pectin_lyas_fold"/>
</dbReference>
<dbReference type="Pfam" id="PF14592">
    <property type="entry name" value="Chondroitinas_B"/>
    <property type="match status" value="1"/>
</dbReference>
<sequence>MKKNIVLGLILFLGFNSALSAKEYKIKSAKDLEVLHLKPGDKVIMQVGEWKDQQLVFKGTGTKNQPVTLTSATPGSITLSGNSTLKIDGAWLVVDGLSFANGYIDKGDVVLFSTKSTWCRLTNTAIVEYNNPDKTADYRWISMNGFNNRVDHCFIKGKSHQGVTLTVWLSDKPNYHRIDHNYFGERPELGGNGGETLRIGNSTWSLHDSKTIIENNIFEHCDGELEAVSIKSCKNIIRNNLFYECKATLTLRHGNNSEVYGNYFIGNNKPGTGGIRIIAEGHNVHDNYLQGITGKSVSAAISIMAGLPNPELKSHWQVKNASIINNLIINATEPFSISAGYNPGRYLPPLNTIFSKNVIVTEHEPLKWNDNKVEIEFKDNLIVGNSAFGELPRGFAVQNIKLKKDQNGLYLRPDELAHEPFWKTEAIGPSWEKGMTEVFKIE</sequence>
<dbReference type="Gene3D" id="2.160.20.10">
    <property type="entry name" value="Single-stranded right-handed beta-helix, Pectin lyase-like"/>
    <property type="match status" value="1"/>
</dbReference>
<comment type="caution">
    <text evidence="1">The sequence shown here is derived from an EMBL/GenBank/DDBJ whole genome shotgun (WGS) entry which is preliminary data.</text>
</comment>
<dbReference type="SUPFAM" id="SSF51126">
    <property type="entry name" value="Pectin lyase-like"/>
    <property type="match status" value="1"/>
</dbReference>
<evidence type="ECO:0000313" key="2">
    <source>
        <dbReference type="Proteomes" id="UP001378956"/>
    </source>
</evidence>
<dbReference type="GO" id="GO:0016829">
    <property type="term" value="F:lyase activity"/>
    <property type="evidence" value="ECO:0007669"/>
    <property type="project" value="UniProtKB-KW"/>
</dbReference>